<evidence type="ECO:0000259" key="1">
    <source>
        <dbReference type="Pfam" id="PF12680"/>
    </source>
</evidence>
<gene>
    <name evidence="2" type="ORF">ACFQPE_17930</name>
</gene>
<organism evidence="2 3">
    <name type="scientific">Halomarina halobia</name>
    <dbReference type="NCBI Taxonomy" id="3033386"/>
    <lineage>
        <taxon>Archaea</taxon>
        <taxon>Methanobacteriati</taxon>
        <taxon>Methanobacteriota</taxon>
        <taxon>Stenosarchaea group</taxon>
        <taxon>Halobacteria</taxon>
        <taxon>Halobacteriales</taxon>
        <taxon>Natronomonadaceae</taxon>
        <taxon>Halomarina</taxon>
    </lineage>
</organism>
<dbReference type="InterPro" id="IPR032710">
    <property type="entry name" value="NTF2-like_dom_sf"/>
</dbReference>
<dbReference type="Pfam" id="PF12680">
    <property type="entry name" value="SnoaL_2"/>
    <property type="match status" value="1"/>
</dbReference>
<proteinExistence type="predicted"/>
<dbReference type="InterPro" id="IPR037401">
    <property type="entry name" value="SnoaL-like"/>
</dbReference>
<sequence>MTRERRDQLIDAYFAAMDNDNFELVEPAISENIRFESASGSVSSLEGFREYTEESRMISDSVHEVTRRIHAENASVCEGNVRGQTPEGPIEGAFCDVFEFDDDEERVTRISVYTRM</sequence>
<keyword evidence="3" id="KW-1185">Reference proteome</keyword>
<comment type="caution">
    <text evidence="2">The sequence shown here is derived from an EMBL/GenBank/DDBJ whole genome shotgun (WGS) entry which is preliminary data.</text>
</comment>
<name>A0ABD6AEK5_9EURY</name>
<feature type="domain" description="SnoaL-like" evidence="1">
    <location>
        <begin position="11"/>
        <end position="103"/>
    </location>
</feature>
<dbReference type="GeneID" id="79317154"/>
<reference evidence="2 3" key="1">
    <citation type="journal article" date="2019" name="Int. J. Syst. Evol. Microbiol.">
        <title>The Global Catalogue of Microorganisms (GCM) 10K type strain sequencing project: providing services to taxonomists for standard genome sequencing and annotation.</title>
        <authorList>
            <consortium name="The Broad Institute Genomics Platform"/>
            <consortium name="The Broad Institute Genome Sequencing Center for Infectious Disease"/>
            <person name="Wu L."/>
            <person name="Ma J."/>
        </authorList>
    </citation>
    <scope>NUCLEOTIDE SEQUENCE [LARGE SCALE GENOMIC DNA]</scope>
    <source>
        <strain evidence="2 3">PSR21</strain>
    </source>
</reference>
<dbReference type="EMBL" id="JBHTBF010000003">
    <property type="protein sequence ID" value="MFC7318657.1"/>
    <property type="molecule type" value="Genomic_DNA"/>
</dbReference>
<dbReference type="RefSeq" id="WP_276306504.1">
    <property type="nucleotide sequence ID" value="NZ_CP119993.1"/>
</dbReference>
<dbReference type="Gene3D" id="3.10.450.50">
    <property type="match status" value="1"/>
</dbReference>
<evidence type="ECO:0000313" key="2">
    <source>
        <dbReference type="EMBL" id="MFC7318657.1"/>
    </source>
</evidence>
<dbReference type="AlphaFoldDB" id="A0ABD6AEK5"/>
<evidence type="ECO:0000313" key="3">
    <source>
        <dbReference type="Proteomes" id="UP001596547"/>
    </source>
</evidence>
<accession>A0ABD6AEK5</accession>
<dbReference type="SUPFAM" id="SSF54427">
    <property type="entry name" value="NTF2-like"/>
    <property type="match status" value="1"/>
</dbReference>
<protein>
    <submittedName>
        <fullName evidence="2">Nuclear transport factor 2 family protein</fullName>
    </submittedName>
</protein>
<dbReference type="Proteomes" id="UP001596547">
    <property type="component" value="Unassembled WGS sequence"/>
</dbReference>